<evidence type="ECO:0000313" key="2">
    <source>
        <dbReference type="EMBL" id="KZN06578.1"/>
    </source>
</evidence>
<sequence length="213" mass="23410">MVAGSGVYQKHGGEAGGDSILSGFGSSSGSSTDETCEREESLDELTRHITANMFMDDDEMEKGNQHIATLFQPTNVLENQQEKKYYWRQKDVKEAGDGGGRAVAPDGSGMRAVFPAGSGSRKGSVGTGVFIPRVTDSPPNHHHRRKPGRGSRVIIPERVLQSLRQHRENRSANEASQAPPNENEEAPSKEVVNQSKMDEACDDEFHLPEEWIY</sequence>
<proteinExistence type="predicted"/>
<evidence type="ECO:0000256" key="1">
    <source>
        <dbReference type="SAM" id="MobiDB-lite"/>
    </source>
</evidence>
<reference evidence="2" key="1">
    <citation type="journal article" date="2016" name="Nat. Genet.">
        <title>A high-quality carrot genome assembly provides new insights into carotenoid accumulation and asterid genome evolution.</title>
        <authorList>
            <person name="Iorizzo M."/>
            <person name="Ellison S."/>
            <person name="Senalik D."/>
            <person name="Zeng P."/>
            <person name="Satapoomin P."/>
            <person name="Huang J."/>
            <person name="Bowman M."/>
            <person name="Iovene M."/>
            <person name="Sanseverino W."/>
            <person name="Cavagnaro P."/>
            <person name="Yildiz M."/>
            <person name="Macko-Podgorni A."/>
            <person name="Moranska E."/>
            <person name="Grzebelus E."/>
            <person name="Grzebelus D."/>
            <person name="Ashrafi H."/>
            <person name="Zheng Z."/>
            <person name="Cheng S."/>
            <person name="Spooner D."/>
            <person name="Van Deynze A."/>
            <person name="Simon P."/>
        </authorList>
    </citation>
    <scope>NUCLEOTIDE SEQUENCE [LARGE SCALE GENOMIC DNA]</scope>
    <source>
        <tissue evidence="2">Leaf</tissue>
    </source>
</reference>
<reference evidence="3" key="2">
    <citation type="submission" date="2022-03" db="EMBL/GenBank/DDBJ databases">
        <title>Draft title - Genomic analysis of global carrot germplasm unveils the trajectory of domestication and the origin of high carotenoid orange carrot.</title>
        <authorList>
            <person name="Iorizzo M."/>
            <person name="Ellison S."/>
            <person name="Senalik D."/>
            <person name="Macko-Podgorni A."/>
            <person name="Grzebelus D."/>
            <person name="Bostan H."/>
            <person name="Rolling W."/>
            <person name="Curaba J."/>
            <person name="Simon P."/>
        </authorList>
    </citation>
    <scope>NUCLEOTIDE SEQUENCE</scope>
    <source>
        <tissue evidence="3">Leaf</tissue>
    </source>
</reference>
<accession>A0A166EHK6</accession>
<feature type="compositionally biased region" description="Basic and acidic residues" evidence="1">
    <location>
        <begin position="196"/>
        <end position="213"/>
    </location>
</feature>
<dbReference type="Proteomes" id="UP000077755">
    <property type="component" value="Chromosome 2"/>
</dbReference>
<protein>
    <submittedName>
        <fullName evidence="2">Uncharacterized protein</fullName>
    </submittedName>
</protein>
<dbReference type="Gramene" id="KZN06578">
    <property type="protein sequence ID" value="KZN06578"/>
    <property type="gene ID" value="DCAR_007415"/>
</dbReference>
<dbReference type="EMBL" id="CP093344">
    <property type="protein sequence ID" value="WOG89131.1"/>
    <property type="molecule type" value="Genomic_DNA"/>
</dbReference>
<dbReference type="PANTHER" id="PTHR33356">
    <property type="entry name" value="TIP41-LIKE PROTEIN"/>
    <property type="match status" value="1"/>
</dbReference>
<organism evidence="2">
    <name type="scientific">Daucus carota subsp. sativus</name>
    <name type="common">Carrot</name>
    <dbReference type="NCBI Taxonomy" id="79200"/>
    <lineage>
        <taxon>Eukaryota</taxon>
        <taxon>Viridiplantae</taxon>
        <taxon>Streptophyta</taxon>
        <taxon>Embryophyta</taxon>
        <taxon>Tracheophyta</taxon>
        <taxon>Spermatophyta</taxon>
        <taxon>Magnoliopsida</taxon>
        <taxon>eudicotyledons</taxon>
        <taxon>Gunneridae</taxon>
        <taxon>Pentapetalae</taxon>
        <taxon>asterids</taxon>
        <taxon>campanulids</taxon>
        <taxon>Apiales</taxon>
        <taxon>Apiaceae</taxon>
        <taxon>Apioideae</taxon>
        <taxon>Scandiceae</taxon>
        <taxon>Daucinae</taxon>
        <taxon>Daucus</taxon>
        <taxon>Daucus sect. Daucus</taxon>
    </lineage>
</organism>
<feature type="compositionally biased region" description="Basic residues" evidence="1">
    <location>
        <begin position="140"/>
        <end position="149"/>
    </location>
</feature>
<gene>
    <name evidence="2" type="ORF">DCAR_007415</name>
    <name evidence="3" type="ORF">DCAR_0208367</name>
</gene>
<dbReference type="EMBL" id="LNRQ01000002">
    <property type="protein sequence ID" value="KZN06578.1"/>
    <property type="molecule type" value="Genomic_DNA"/>
</dbReference>
<evidence type="ECO:0000313" key="3">
    <source>
        <dbReference type="EMBL" id="WOG89131.1"/>
    </source>
</evidence>
<evidence type="ECO:0000313" key="4">
    <source>
        <dbReference type="Proteomes" id="UP000077755"/>
    </source>
</evidence>
<dbReference type="AlphaFoldDB" id="A0A166EHK6"/>
<dbReference type="PANTHER" id="PTHR33356:SF16">
    <property type="entry name" value="G PATCH DOMAIN PROTEIN"/>
    <property type="match status" value="1"/>
</dbReference>
<feature type="compositionally biased region" description="Low complexity" evidence="1">
    <location>
        <begin position="17"/>
        <end position="31"/>
    </location>
</feature>
<keyword evidence="4" id="KW-1185">Reference proteome</keyword>
<feature type="region of interest" description="Disordered" evidence="1">
    <location>
        <begin position="132"/>
        <end position="213"/>
    </location>
</feature>
<name>A0A166EHK6_DAUCS</name>
<feature type="region of interest" description="Disordered" evidence="1">
    <location>
        <begin position="1"/>
        <end position="42"/>
    </location>
</feature>